<dbReference type="CDD" id="cd02869">
    <property type="entry name" value="PseudoU_synth_RluA_like"/>
    <property type="match status" value="1"/>
</dbReference>
<dbReference type="KEGG" id="ovi:T265_12572"/>
<feature type="non-terminal residue" evidence="2">
    <location>
        <position position="1"/>
    </location>
</feature>
<organism evidence="2 3">
    <name type="scientific">Opisthorchis viverrini</name>
    <name type="common">Southeast Asian liver fluke</name>
    <dbReference type="NCBI Taxonomy" id="6198"/>
    <lineage>
        <taxon>Eukaryota</taxon>
        <taxon>Metazoa</taxon>
        <taxon>Spiralia</taxon>
        <taxon>Lophotrochozoa</taxon>
        <taxon>Platyhelminthes</taxon>
        <taxon>Trematoda</taxon>
        <taxon>Digenea</taxon>
        <taxon>Opisthorchiida</taxon>
        <taxon>Opisthorchiata</taxon>
        <taxon>Opisthorchiidae</taxon>
        <taxon>Opisthorchis</taxon>
    </lineage>
</organism>
<evidence type="ECO:0000313" key="3">
    <source>
        <dbReference type="Proteomes" id="UP000054324"/>
    </source>
</evidence>
<dbReference type="InterPro" id="IPR006145">
    <property type="entry name" value="PsdUridine_synth_RsuA/RluA"/>
</dbReference>
<dbReference type="GO" id="GO:0009982">
    <property type="term" value="F:pseudouridine synthase activity"/>
    <property type="evidence" value="ECO:0007669"/>
    <property type="project" value="InterPro"/>
</dbReference>
<dbReference type="GO" id="GO:0000455">
    <property type="term" value="P:enzyme-directed rRNA pseudouridine synthesis"/>
    <property type="evidence" value="ECO:0007669"/>
    <property type="project" value="TreeGrafter"/>
</dbReference>
<dbReference type="PANTHER" id="PTHR21600:SF77">
    <property type="entry name" value="PSEUDOURIDYLATE SYNTHASE PROTEIN, PUTATIVE-RELATED"/>
    <property type="match status" value="1"/>
</dbReference>
<feature type="domain" description="Pseudouridine synthase RsuA/RluA-like" evidence="1">
    <location>
        <begin position="334"/>
        <end position="517"/>
    </location>
</feature>
<dbReference type="AlphaFoldDB" id="A0A075A5U9"/>
<gene>
    <name evidence="2" type="ORF">T265_12572</name>
</gene>
<dbReference type="GO" id="GO:0003723">
    <property type="term" value="F:RNA binding"/>
    <property type="evidence" value="ECO:0007669"/>
    <property type="project" value="InterPro"/>
</dbReference>
<dbReference type="PANTHER" id="PTHR21600">
    <property type="entry name" value="MITOCHONDRIAL RNA PSEUDOURIDINE SYNTHASE"/>
    <property type="match status" value="1"/>
</dbReference>
<dbReference type="RefSeq" id="XP_009162660.1">
    <property type="nucleotide sequence ID" value="XM_009164396.1"/>
</dbReference>
<keyword evidence="3" id="KW-1185">Reference proteome</keyword>
<dbReference type="STRING" id="6198.A0A075A5U9"/>
<evidence type="ECO:0000259" key="1">
    <source>
        <dbReference type="Pfam" id="PF00849"/>
    </source>
</evidence>
<dbReference type="GeneID" id="20326740"/>
<dbReference type="OrthoDB" id="418349at2759"/>
<dbReference type="InterPro" id="IPR050188">
    <property type="entry name" value="RluA_PseudoU_synthase"/>
</dbReference>
<proteinExistence type="predicted"/>
<dbReference type="InterPro" id="IPR020103">
    <property type="entry name" value="PsdUridine_synth_cat_dom_sf"/>
</dbReference>
<protein>
    <recommendedName>
        <fullName evidence="1">Pseudouridine synthase RsuA/RluA-like domain-containing protein</fullName>
    </recommendedName>
</protein>
<reference evidence="2 3" key="1">
    <citation type="submission" date="2013-11" db="EMBL/GenBank/DDBJ databases">
        <title>Opisthorchis viverrini - life in the bile duct.</title>
        <authorList>
            <person name="Young N.D."/>
            <person name="Nagarajan N."/>
            <person name="Lin S.J."/>
            <person name="Korhonen P.K."/>
            <person name="Jex A.R."/>
            <person name="Hall R.S."/>
            <person name="Safavi-Hemami H."/>
            <person name="Kaewkong W."/>
            <person name="Bertrand D."/>
            <person name="Gao S."/>
            <person name="Seet Q."/>
            <person name="Wongkham S."/>
            <person name="Teh B.T."/>
            <person name="Wongkham C."/>
            <person name="Intapan P.M."/>
            <person name="Maleewong W."/>
            <person name="Yang X."/>
            <person name="Hu M."/>
            <person name="Wang Z."/>
            <person name="Hofmann A."/>
            <person name="Sternberg P.W."/>
            <person name="Tan P."/>
            <person name="Wang J."/>
            <person name="Gasser R.B."/>
        </authorList>
    </citation>
    <scope>NUCLEOTIDE SEQUENCE [LARGE SCALE GENOMIC DNA]</scope>
</reference>
<dbReference type="Pfam" id="PF00849">
    <property type="entry name" value="PseudoU_synth_2"/>
    <property type="match status" value="1"/>
</dbReference>
<accession>A0A075A5U9</accession>
<dbReference type="Gene3D" id="3.30.2350.10">
    <property type="entry name" value="Pseudouridine synthase"/>
    <property type="match status" value="1"/>
</dbReference>
<dbReference type="CTD" id="20326740"/>
<name>A0A075A5U9_OPIVI</name>
<evidence type="ECO:0000313" key="2">
    <source>
        <dbReference type="EMBL" id="KER33652.1"/>
    </source>
</evidence>
<dbReference type="SUPFAM" id="SSF55120">
    <property type="entry name" value="Pseudouridine synthase"/>
    <property type="match status" value="1"/>
</dbReference>
<sequence>VASIVTELSVPSLSSGFRLRTSGDAEAAAAGYTKVASIVTELSVPSLSSGFRLRTSGDAEAAAAGYAGVGIVLSERVETSLPDWIPIGGRLCAVRLATSVRKSGGSEIHSILFIVSAYAATDCSSESAKDSFNDAPDVLLQQAKSSYIIVVAGDMNAQMVFGVQIVAGESLVDLEYADEIALIFEDQSKAHTLLNKLTAIMPSFGMRLAPSKCKAVLQNVPSANISPTIQGESLAIVENFTCLGSCISSDGSVSDECYLDKNDVGSASPYVVPAQLIPNMQLQGRFQTISICLLKLYIFCMWNLLMFYEVCIKRRERWIGLKDLKIVYEGDGLVVVDKHPDLLINHQWPWAYCLSLQMQLFFSRLSRVSWKLGNMFYFVHRLDYATSGLICVAYDQQTARLLGKAFSLKAVGKQYLALVWGHVGQDRPVYNPTYVTTVRPEVYHIHVPLGEIEYRWKSGRKQTLTTTTDQFGCQNLRESSTIAVVLEHGRLFDLPASRLLLIPHTGRHHQLRVHCASVLGHPIAGDLIYTEWPSTTEDRSLLQSANHRLPRMMLHAYNLKFDLSNISRKATSGRLPLSGPTTPGVLNVYSSSQNPFNDSNIFWKVERKLSTLDQWWDVYNY</sequence>
<dbReference type="Proteomes" id="UP000054324">
    <property type="component" value="Unassembled WGS sequence"/>
</dbReference>
<dbReference type="EMBL" id="KL596623">
    <property type="protein sequence ID" value="KER33652.1"/>
    <property type="molecule type" value="Genomic_DNA"/>
</dbReference>